<organism evidence="1">
    <name type="scientific">Aspergillus niger</name>
    <dbReference type="NCBI Taxonomy" id="5061"/>
    <lineage>
        <taxon>Eukaryota</taxon>
        <taxon>Fungi</taxon>
        <taxon>Dikarya</taxon>
        <taxon>Ascomycota</taxon>
        <taxon>Pezizomycotina</taxon>
        <taxon>Eurotiomycetes</taxon>
        <taxon>Eurotiomycetidae</taxon>
        <taxon>Eurotiales</taxon>
        <taxon>Aspergillaceae</taxon>
        <taxon>Aspergillus</taxon>
        <taxon>Aspergillus subgen. Circumdati</taxon>
    </lineage>
</organism>
<dbReference type="KEGG" id="ang:An16g06930"/>
<reference evidence="1" key="1">
    <citation type="submission" date="2025-02" db="EMBL/GenBank/DDBJ databases">
        <authorList>
            <consortium name="NCBI Genome Project"/>
        </authorList>
    </citation>
    <scope>NUCLEOTIDE SEQUENCE</scope>
</reference>
<evidence type="ECO:0000313" key="1">
    <source>
        <dbReference type="RefSeq" id="XP_059604890.1"/>
    </source>
</evidence>
<accession>A0AAJ8BZ54</accession>
<reference evidence="1" key="2">
    <citation type="submission" date="2025-08" db="UniProtKB">
        <authorList>
            <consortium name="RefSeq"/>
        </authorList>
    </citation>
    <scope>IDENTIFICATION</scope>
</reference>
<gene>
    <name evidence="1" type="ORF">An16g06930</name>
</gene>
<sequence length="117" mass="12983">MFDIANSHRSIYNAGGHLVTSTLTRINKVGLSINNRVSSSATLLFPIFLGYDNVLSTSLYFKSGCKKLITRVYNPNVNIVMPAGVDEKINLTADITPSVSEIYKIKKENKMDIDKDI</sequence>
<protein>
    <submittedName>
        <fullName evidence="1">Uncharacterized protein</fullName>
    </submittedName>
</protein>
<proteinExistence type="predicted"/>
<dbReference type="AlphaFoldDB" id="A0AAJ8BZ54"/>
<name>A0AAJ8BZ54_ASPNG</name>
<dbReference type="VEuPathDB" id="FungiDB:An16g06930"/>
<dbReference type="GeneID" id="84593487"/>
<dbReference type="RefSeq" id="XP_059604890.1">
    <property type="nucleotide sequence ID" value="XM_059745250.1"/>
</dbReference>